<dbReference type="Gene3D" id="1.25.40.10">
    <property type="entry name" value="Tetratricopeptide repeat domain"/>
    <property type="match status" value="1"/>
</dbReference>
<keyword evidence="3 4" id="KW-0802">TPR repeat</keyword>
<organism evidence="6 7">
    <name type="scientific">Inhella crocodyli</name>
    <dbReference type="NCBI Taxonomy" id="2499851"/>
    <lineage>
        <taxon>Bacteria</taxon>
        <taxon>Pseudomonadati</taxon>
        <taxon>Pseudomonadota</taxon>
        <taxon>Betaproteobacteria</taxon>
        <taxon>Burkholderiales</taxon>
        <taxon>Sphaerotilaceae</taxon>
        <taxon>Inhella</taxon>
    </lineage>
</organism>
<evidence type="ECO:0000313" key="6">
    <source>
        <dbReference type="EMBL" id="RVT88729.1"/>
    </source>
</evidence>
<dbReference type="PANTHER" id="PTHR47870">
    <property type="entry name" value="CYTOCHROME C-TYPE BIOGENESIS PROTEIN CCMH"/>
    <property type="match status" value="1"/>
</dbReference>
<gene>
    <name evidence="6" type="ORF">EOD73_07110</name>
</gene>
<evidence type="ECO:0000256" key="2">
    <source>
        <dbReference type="ARBA" id="ARBA00022748"/>
    </source>
</evidence>
<keyword evidence="1" id="KW-0677">Repeat</keyword>
<keyword evidence="2" id="KW-0201">Cytochrome c-type biogenesis</keyword>
<dbReference type="InterPro" id="IPR051263">
    <property type="entry name" value="C-type_cytochrome_biogenesis"/>
</dbReference>
<dbReference type="SUPFAM" id="SSF48452">
    <property type="entry name" value="TPR-like"/>
    <property type="match status" value="1"/>
</dbReference>
<dbReference type="AlphaFoldDB" id="A0A3S2Y015"/>
<evidence type="ECO:0000256" key="4">
    <source>
        <dbReference type="PROSITE-ProRule" id="PRU00339"/>
    </source>
</evidence>
<dbReference type="RefSeq" id="WP_127682183.1">
    <property type="nucleotide sequence ID" value="NZ_SACM01000001.1"/>
</dbReference>
<dbReference type="PROSITE" id="PS50005">
    <property type="entry name" value="TPR"/>
    <property type="match status" value="1"/>
</dbReference>
<comment type="caution">
    <text evidence="6">The sequence shown here is derived from an EMBL/GenBank/DDBJ whole genome shotgun (WGS) entry which is preliminary data.</text>
</comment>
<feature type="domain" description="Cytochrome c-type biogenesis protein H TPR" evidence="5">
    <location>
        <begin position="100"/>
        <end position="217"/>
    </location>
</feature>
<dbReference type="EMBL" id="SACM01000001">
    <property type="protein sequence ID" value="RVT88729.1"/>
    <property type="molecule type" value="Genomic_DNA"/>
</dbReference>
<reference evidence="6 7" key="1">
    <citation type="submission" date="2019-01" db="EMBL/GenBank/DDBJ databases">
        <authorList>
            <person name="Chen W.-M."/>
        </authorList>
    </citation>
    <scope>NUCLEOTIDE SEQUENCE [LARGE SCALE GENOMIC DNA]</scope>
    <source>
        <strain evidence="6 7">CCP-18</strain>
    </source>
</reference>
<dbReference type="Pfam" id="PF23914">
    <property type="entry name" value="TPR_CcmH_CycH"/>
    <property type="match status" value="1"/>
</dbReference>
<dbReference type="InterPro" id="IPR011990">
    <property type="entry name" value="TPR-like_helical_dom_sf"/>
</dbReference>
<dbReference type="PANTHER" id="PTHR47870:SF1">
    <property type="entry name" value="CYTOCHROME C-TYPE BIOGENESIS PROTEIN CCMH"/>
    <property type="match status" value="1"/>
</dbReference>
<sequence length="232" mass="24854">MSLPPALQALRAQGLALQARLRQAQDPERAPLQAELDALQQRILALVLAPPPPRLPARLVAGCVAVVLAVGAAGYAWKGHPEAIDPAPPPDRTEEMVQRLAARLQQQPDDANGWAMLGRSYLVLGRPTESVTAYRRALALRPDDADLLADLADVLASHQGGSLEGEPARLLAHALAQQPEHLKTLALLGTLAYRQGDKATAIRHWERLQALAPAEHPLRQLADQGLAAARAP</sequence>
<dbReference type="GO" id="GO:0005886">
    <property type="term" value="C:plasma membrane"/>
    <property type="evidence" value="ECO:0007669"/>
    <property type="project" value="TreeGrafter"/>
</dbReference>
<evidence type="ECO:0000259" key="5">
    <source>
        <dbReference type="Pfam" id="PF23914"/>
    </source>
</evidence>
<name>A0A3S2Y015_9BURK</name>
<dbReference type="InterPro" id="IPR019734">
    <property type="entry name" value="TPR_rpt"/>
</dbReference>
<evidence type="ECO:0000313" key="7">
    <source>
        <dbReference type="Proteomes" id="UP000288587"/>
    </source>
</evidence>
<dbReference type="InterPro" id="IPR056413">
    <property type="entry name" value="TPR_CcmH_CycH"/>
</dbReference>
<dbReference type="SMART" id="SM00028">
    <property type="entry name" value="TPR"/>
    <property type="match status" value="2"/>
</dbReference>
<keyword evidence="7" id="KW-1185">Reference proteome</keyword>
<proteinExistence type="predicted"/>
<evidence type="ECO:0000256" key="1">
    <source>
        <dbReference type="ARBA" id="ARBA00022737"/>
    </source>
</evidence>
<evidence type="ECO:0000256" key="3">
    <source>
        <dbReference type="ARBA" id="ARBA00022803"/>
    </source>
</evidence>
<dbReference type="Proteomes" id="UP000288587">
    <property type="component" value="Unassembled WGS sequence"/>
</dbReference>
<feature type="repeat" description="TPR" evidence="4">
    <location>
        <begin position="111"/>
        <end position="144"/>
    </location>
</feature>
<accession>A0A3S2Y015</accession>
<dbReference type="GO" id="GO:0017004">
    <property type="term" value="P:cytochrome complex assembly"/>
    <property type="evidence" value="ECO:0007669"/>
    <property type="project" value="UniProtKB-KW"/>
</dbReference>
<dbReference type="OrthoDB" id="9776053at2"/>
<protein>
    <submittedName>
        <fullName evidence="6">Tetratricopeptide repeat protein</fullName>
    </submittedName>
</protein>